<dbReference type="InterPro" id="IPR024370">
    <property type="entry name" value="PBP_domain"/>
</dbReference>
<reference evidence="3 4" key="2">
    <citation type="journal article" date="2016" name="Environ. Microbiol. Rep.">
        <title>Metagenomic evidence for the presence of phototrophic Gemmatimonadetes bacteria in diverse environments.</title>
        <authorList>
            <person name="Zeng Y."/>
            <person name="Baumbach J."/>
            <person name="Barbosa E.G."/>
            <person name="Azevedo V."/>
            <person name="Zhang C."/>
            <person name="Koblizek M."/>
        </authorList>
    </citation>
    <scope>NUCLEOTIDE SEQUENCE [LARGE SCALE GENOMIC DNA]</scope>
    <source>
        <strain evidence="3 4">AP64</strain>
    </source>
</reference>
<dbReference type="Pfam" id="PF12849">
    <property type="entry name" value="PBP_like_2"/>
    <property type="match status" value="1"/>
</dbReference>
<evidence type="ECO:0000313" key="4">
    <source>
        <dbReference type="Proteomes" id="UP000076404"/>
    </source>
</evidence>
<dbReference type="EMBL" id="CP011454">
    <property type="protein sequence ID" value="AMW05648.1"/>
    <property type="molecule type" value="Genomic_DNA"/>
</dbReference>
<keyword evidence="1" id="KW-0732">Signal</keyword>
<dbReference type="STRING" id="1379270.GEMMAAP_14235"/>
<dbReference type="PANTHER" id="PTHR30570:SF1">
    <property type="entry name" value="PHOSPHATE-BINDING PROTEIN PSTS"/>
    <property type="match status" value="1"/>
</dbReference>
<proteinExistence type="predicted"/>
<dbReference type="AlphaFoldDB" id="A0A143BKU9"/>
<dbReference type="KEGG" id="gph:GEMMAAP_14235"/>
<evidence type="ECO:0000259" key="2">
    <source>
        <dbReference type="Pfam" id="PF12849"/>
    </source>
</evidence>
<gene>
    <name evidence="3" type="ORF">GEMMAAP_14235</name>
</gene>
<organism evidence="3 4">
    <name type="scientific">Gemmatimonas phototrophica</name>
    <dbReference type="NCBI Taxonomy" id="1379270"/>
    <lineage>
        <taxon>Bacteria</taxon>
        <taxon>Pseudomonadati</taxon>
        <taxon>Gemmatimonadota</taxon>
        <taxon>Gemmatimonadia</taxon>
        <taxon>Gemmatimonadales</taxon>
        <taxon>Gemmatimonadaceae</taxon>
        <taxon>Gemmatimonas</taxon>
    </lineage>
</organism>
<sequence>MLVLLSACSGSGARPLPATNVVLAGSTSVQPFAERWAEVYAGASGSSHVTVQAGGSTAGIRAARQGTAQLGMSSRALDAEEAAGLQAITVARDGIAVIVHATNPLTALSLAQLRAIYTGQIRSWRALGGADLPITVITREEGSGTRDAFEHLVLTDGHSIDVRALVTAYSGGLRKMVAEDPQAIGYVTFSQVDARVRALAIEGVVPSEFTIASGQYRLQRPFLFVSRGEVTGAARQFLDFVLSPRGQQIARDEGLAPVSLTP</sequence>
<dbReference type="InterPro" id="IPR050811">
    <property type="entry name" value="Phosphate_ABC_transporter"/>
</dbReference>
<name>A0A143BKU9_9BACT</name>
<evidence type="ECO:0000313" key="3">
    <source>
        <dbReference type="EMBL" id="AMW05648.1"/>
    </source>
</evidence>
<dbReference type="PANTHER" id="PTHR30570">
    <property type="entry name" value="PERIPLASMIC PHOSPHATE BINDING COMPONENT OF PHOSPHATE ABC TRANSPORTER"/>
    <property type="match status" value="1"/>
</dbReference>
<keyword evidence="4" id="KW-1185">Reference proteome</keyword>
<dbReference type="SUPFAM" id="SSF53850">
    <property type="entry name" value="Periplasmic binding protein-like II"/>
    <property type="match status" value="1"/>
</dbReference>
<dbReference type="eggNOG" id="COG0226">
    <property type="taxonomic scope" value="Bacteria"/>
</dbReference>
<feature type="domain" description="PBP" evidence="2">
    <location>
        <begin position="19"/>
        <end position="244"/>
    </location>
</feature>
<dbReference type="CDD" id="cd13653">
    <property type="entry name" value="PBP2_phosphate_like_1"/>
    <property type="match status" value="1"/>
</dbReference>
<dbReference type="Gene3D" id="3.40.190.10">
    <property type="entry name" value="Periplasmic binding protein-like II"/>
    <property type="match status" value="2"/>
</dbReference>
<dbReference type="Proteomes" id="UP000076404">
    <property type="component" value="Chromosome"/>
</dbReference>
<reference evidence="3 4" key="1">
    <citation type="journal article" date="2014" name="Proc. Natl. Acad. Sci. U.S.A.">
        <title>Functional type 2 photosynthetic reaction centers found in the rare bacterial phylum Gemmatimonadetes.</title>
        <authorList>
            <person name="Zeng Y."/>
            <person name="Feng F."/>
            <person name="Medova H."/>
            <person name="Dean J."/>
            <person name="Koblizek M."/>
        </authorList>
    </citation>
    <scope>NUCLEOTIDE SEQUENCE [LARGE SCALE GENOMIC DNA]</scope>
    <source>
        <strain evidence="3 4">AP64</strain>
    </source>
</reference>
<evidence type="ECO:0000256" key="1">
    <source>
        <dbReference type="ARBA" id="ARBA00022729"/>
    </source>
</evidence>
<accession>A0A143BKU9</accession>
<protein>
    <recommendedName>
        <fullName evidence="2">PBP domain-containing protein</fullName>
    </recommendedName>
</protein>